<feature type="signal peptide" evidence="10">
    <location>
        <begin position="1"/>
        <end position="19"/>
    </location>
</feature>
<evidence type="ECO:0000256" key="1">
    <source>
        <dbReference type="ARBA" id="ARBA00001913"/>
    </source>
</evidence>
<keyword evidence="7" id="KW-0256">Endoplasmic reticulum</keyword>
<evidence type="ECO:0000256" key="5">
    <source>
        <dbReference type="ARBA" id="ARBA00022679"/>
    </source>
</evidence>
<dbReference type="InterPro" id="IPR040692">
    <property type="entry name" value="UGGT_TRXL_3"/>
</dbReference>
<dbReference type="Pfam" id="PF18400">
    <property type="entry name" value="Thioredoxin_12"/>
    <property type="match status" value="1"/>
</dbReference>
<evidence type="ECO:0000256" key="8">
    <source>
        <dbReference type="ARBA" id="ARBA00023180"/>
    </source>
</evidence>
<keyword evidence="6 10" id="KW-0732">Signal</keyword>
<dbReference type="EMBL" id="KB445812">
    <property type="protein sequence ID" value="EMD32198.1"/>
    <property type="molecule type" value="Genomic_DNA"/>
</dbReference>
<keyword evidence="5 16" id="KW-0808">Transferase</keyword>
<dbReference type="InterPro" id="IPR040525">
    <property type="entry name" value="UGGT_TRXL_4"/>
</dbReference>
<dbReference type="InterPro" id="IPR040497">
    <property type="entry name" value="Glyco_transf_24"/>
</dbReference>
<feature type="domain" description="UGGT thioredoxin-like" evidence="12">
    <location>
        <begin position="308"/>
        <end position="435"/>
    </location>
</feature>
<dbReference type="GO" id="GO:0005788">
    <property type="term" value="C:endoplasmic reticulum lumen"/>
    <property type="evidence" value="ECO:0007669"/>
    <property type="project" value="UniProtKB-SubCell"/>
</dbReference>
<dbReference type="STRING" id="914234.M2Q5U6"/>
<evidence type="ECO:0000313" key="16">
    <source>
        <dbReference type="EMBL" id="EMD32198.1"/>
    </source>
</evidence>
<dbReference type="GO" id="GO:0003980">
    <property type="term" value="F:UDP-glucose:glycoprotein glucosyltransferase activity"/>
    <property type="evidence" value="ECO:0007669"/>
    <property type="project" value="InterPro"/>
</dbReference>
<sequence>MQLLGLGLALSVFAGRTYGAAVSPPVQVELRSSWPAPPALLESIETIFIEEPDAFFHLLDVLTNPELRPVARSSQEWYRHALDAATAEGYLSEPGAYAAVEMELALHSSSPRLEAYYQFYRDRQSQRNTDPQAECGSWVDWYGQVVCDAETLAHLAGVDTIDPPEGEAANTTVVQPKLLPFDHILPSALQSTDVPARTAILYGLPDSNNFRELHSWLYSAASAPSPSVQYVFRPIPPSGDDTAQRASLSGYGVALDLKKMDYLALDDRRRGSAQEGGDSGDLPELVTSVDSVHTLIQQYPENETYDATIPLSPEELLEIGFQATQLISDAEEPLSVLKQISQNFPKYATLLARRVTVDSELVEELDRNQIKAQGGVSMAWLNGVVVPETDMNPFALLRLLRKERRIMLNLMSLGLSSEQAMRLLTHPTIGAAQGDSGVLDGLYDASDRPEGEGVIGWLNDIEKDVQYERWGTSLRILLRPMYPGSFPAVRQNLFNIIVATDLSHPAATSFIAVTVSNMISRNLPFRFGVVPLVETDDAIRMARLFYHLEENYGAPVTLSFLRSLNSVQARRPSLTTDWSAVRAEFAALVEMAEPLTEAPETTLDVILNEESADWEKHEEKIRGYARRLGVNLESSQFGHVFVNGKPFDLDDDFLRYMQVEVSQQLQHIQEKLVAGSLTDEDGERISTYFYDLPTTAKRRNQYVYPSAKSGSLRIVDMKDAIIRANFPSQRGSYIYPIDSGKTSLTTFIVADFNTEAGRALLKEALDALTPGSPSRLGVIHNVEDGPSPQGFSPAALLAYLTTTGTLSQVAHSRLSEILESLQMVASRHDESSQVVLSPETILADILENEPRSVGLVQTIESFTKAGRQMLRDLELAPGELALVVNGRIVGPLEPEDFVADDFSLLWDYELRKRVTPVVAALEDVKASFDESSQFEDMVLTASSIISSIQLPDPSEVGLFNAPQRPRRRNYQLLDGRYSTYAFGDNTTALYHLGIILDPLSETAQKWSAIIEWALNIPGVYVELHINPGKYNELPIKRFYRYNLRPRLDFDTEGNEVQAKTVFTDLPMEPLYTLAMDVPQAWLVRPREAEHDLDNIQLSALSVGERRQGVWALFALDHLVIEGHARDTLTGAPPRGVQLQLMAASREGEHPIADTLVAANLGYLQFRTSPGVYRLEIRPGRGRDIFTMESVGNEGWNSPTVGEAGDEITVASFEGVTLYPRLTRRPGMERADVLAEIKLRNDKDNKGVLGDVMSRVSSIFGHHDSDGKYAIAKTNSDEAEINIFTVASGLLYERFASIMILSVLRNTKSSVKFWFIENFLSPSFLEFIPHFAREYDFSYSLVTYKWPSWLRQQHEKQRIIWAYKILFLDVLFPMDLKRVIFVDADQIVRADLAELVHMDIQGAPYAYVPMGDDNTDMEGFRFWKTGYWRDTLRGKPYHISALYLVDLVRFRQLAAGDILRSHYQALSADPNSLANLDQDLPNNLQIEVPIFSLPEDWLWCETWCSKERLDRAKTIDLCQNPLTKEPKLSRARQIPEWEKYDAEIAAFARSLAEQGRLHGGIVAADVGVLAEGAARKPTSTLEHEEAVQTEQATSIVDDEAGHVKDEL</sequence>
<dbReference type="GO" id="GO:0051082">
    <property type="term" value="F:unfolded protein binding"/>
    <property type="evidence" value="ECO:0007669"/>
    <property type="project" value="TreeGrafter"/>
</dbReference>
<gene>
    <name evidence="16" type="ORF">CERSUDRAFT_118826</name>
</gene>
<dbReference type="Pfam" id="PF18402">
    <property type="entry name" value="Thioredoxin_14"/>
    <property type="match status" value="1"/>
</dbReference>
<dbReference type="Pfam" id="PF18403">
    <property type="entry name" value="Thioredoxin_15"/>
    <property type="match status" value="1"/>
</dbReference>
<proteinExistence type="inferred from homology"/>
<dbReference type="InterPro" id="IPR029044">
    <property type="entry name" value="Nucleotide-diphossugar_trans"/>
</dbReference>
<dbReference type="InterPro" id="IPR009448">
    <property type="entry name" value="UDP-g_GGtrans"/>
</dbReference>
<comment type="pathway">
    <text evidence="3">Protein modification; protein glycosylation.</text>
</comment>
<organism evidence="16 17">
    <name type="scientific">Ceriporiopsis subvermispora (strain B)</name>
    <name type="common">White-rot fungus</name>
    <name type="synonym">Gelatoporia subvermispora</name>
    <dbReference type="NCBI Taxonomy" id="914234"/>
    <lineage>
        <taxon>Eukaryota</taxon>
        <taxon>Fungi</taxon>
        <taxon>Dikarya</taxon>
        <taxon>Basidiomycota</taxon>
        <taxon>Agaricomycotina</taxon>
        <taxon>Agaricomycetes</taxon>
        <taxon>Polyporales</taxon>
        <taxon>Gelatoporiaceae</taxon>
        <taxon>Gelatoporia</taxon>
    </lineage>
</organism>
<protein>
    <submittedName>
        <fullName evidence="16">Glycosyltransferase family 24 protein</fullName>
    </submittedName>
</protein>
<evidence type="ECO:0000259" key="11">
    <source>
        <dbReference type="Pfam" id="PF18400"/>
    </source>
</evidence>
<dbReference type="OrthoDB" id="27683at2759"/>
<keyword evidence="17" id="KW-1185">Reference proteome</keyword>
<feature type="domain" description="UGGT thioredoxin-like" evidence="13">
    <location>
        <begin position="443"/>
        <end position="703"/>
    </location>
</feature>
<evidence type="ECO:0000256" key="7">
    <source>
        <dbReference type="ARBA" id="ARBA00022824"/>
    </source>
</evidence>
<dbReference type="PANTHER" id="PTHR11226">
    <property type="entry name" value="UDP-GLUCOSE GLYCOPROTEIN:GLUCOSYLTRANSFERASE"/>
    <property type="match status" value="1"/>
</dbReference>
<accession>M2Q5U6</accession>
<dbReference type="GO" id="GO:0018279">
    <property type="term" value="P:protein N-linked glycosylation via asparagine"/>
    <property type="evidence" value="ECO:0007669"/>
    <property type="project" value="TreeGrafter"/>
</dbReference>
<comment type="similarity">
    <text evidence="4">Belongs to the glycosyltransferase 8 family.</text>
</comment>
<evidence type="ECO:0000259" key="13">
    <source>
        <dbReference type="Pfam" id="PF18402"/>
    </source>
</evidence>
<evidence type="ECO:0000256" key="10">
    <source>
        <dbReference type="SAM" id="SignalP"/>
    </source>
</evidence>
<comment type="subcellular location">
    <subcellularLocation>
        <location evidence="2">Endoplasmic reticulum lumen</location>
    </subcellularLocation>
</comment>
<dbReference type="GO" id="GO:0036503">
    <property type="term" value="P:ERAD pathway"/>
    <property type="evidence" value="ECO:0007669"/>
    <property type="project" value="TreeGrafter"/>
</dbReference>
<name>M2Q5U6_CERS8</name>
<evidence type="ECO:0000256" key="9">
    <source>
        <dbReference type="SAM" id="MobiDB-lite"/>
    </source>
</evidence>
<reference evidence="16 17" key="1">
    <citation type="journal article" date="2012" name="Proc. Natl. Acad. Sci. U.S.A.">
        <title>Comparative genomics of Ceriporiopsis subvermispora and Phanerochaete chrysosporium provide insight into selective ligninolysis.</title>
        <authorList>
            <person name="Fernandez-Fueyo E."/>
            <person name="Ruiz-Duenas F.J."/>
            <person name="Ferreira P."/>
            <person name="Floudas D."/>
            <person name="Hibbett D.S."/>
            <person name="Canessa P."/>
            <person name="Larrondo L.F."/>
            <person name="James T.Y."/>
            <person name="Seelenfreund D."/>
            <person name="Lobos S."/>
            <person name="Polanco R."/>
            <person name="Tello M."/>
            <person name="Honda Y."/>
            <person name="Watanabe T."/>
            <person name="Watanabe T."/>
            <person name="Ryu J.S."/>
            <person name="Kubicek C.P."/>
            <person name="Schmoll M."/>
            <person name="Gaskell J."/>
            <person name="Hammel K.E."/>
            <person name="St John F.J."/>
            <person name="Vanden Wymelenberg A."/>
            <person name="Sabat G."/>
            <person name="Splinter BonDurant S."/>
            <person name="Syed K."/>
            <person name="Yadav J.S."/>
            <person name="Doddapaneni H."/>
            <person name="Subramanian V."/>
            <person name="Lavin J.L."/>
            <person name="Oguiza J.A."/>
            <person name="Perez G."/>
            <person name="Pisabarro A.G."/>
            <person name="Ramirez L."/>
            <person name="Santoyo F."/>
            <person name="Master E."/>
            <person name="Coutinho P.M."/>
            <person name="Henrissat B."/>
            <person name="Lombard V."/>
            <person name="Magnuson J.K."/>
            <person name="Kuees U."/>
            <person name="Hori C."/>
            <person name="Igarashi K."/>
            <person name="Samejima M."/>
            <person name="Held B.W."/>
            <person name="Barry K.W."/>
            <person name="LaButti K.M."/>
            <person name="Lapidus A."/>
            <person name="Lindquist E.A."/>
            <person name="Lucas S.M."/>
            <person name="Riley R."/>
            <person name="Salamov A.A."/>
            <person name="Hoffmeister D."/>
            <person name="Schwenk D."/>
            <person name="Hadar Y."/>
            <person name="Yarden O."/>
            <person name="de Vries R.P."/>
            <person name="Wiebenga A."/>
            <person name="Stenlid J."/>
            <person name="Eastwood D."/>
            <person name="Grigoriev I.V."/>
            <person name="Berka R.M."/>
            <person name="Blanchette R.A."/>
            <person name="Kersten P."/>
            <person name="Martinez A.T."/>
            <person name="Vicuna R."/>
            <person name="Cullen D."/>
        </authorList>
    </citation>
    <scope>NUCLEOTIDE SEQUENCE [LARGE SCALE GENOMIC DNA]</scope>
    <source>
        <strain evidence="16 17">B</strain>
    </source>
</reference>
<dbReference type="PANTHER" id="PTHR11226:SF0">
    <property type="entry name" value="UDP-GLUCOSE:GLYCOPROTEIN GLUCOSYLTRANSFERASE"/>
    <property type="match status" value="1"/>
</dbReference>
<evidence type="ECO:0000259" key="15">
    <source>
        <dbReference type="Pfam" id="PF18404"/>
    </source>
</evidence>
<evidence type="ECO:0000259" key="12">
    <source>
        <dbReference type="Pfam" id="PF18401"/>
    </source>
</evidence>
<dbReference type="SUPFAM" id="SSF53448">
    <property type="entry name" value="Nucleotide-diphospho-sugar transferases"/>
    <property type="match status" value="1"/>
</dbReference>
<comment type="cofactor">
    <cofactor evidence="1">
        <name>Ca(2+)</name>
        <dbReference type="ChEBI" id="CHEBI:29108"/>
    </cofactor>
</comment>
<evidence type="ECO:0000256" key="4">
    <source>
        <dbReference type="ARBA" id="ARBA00006351"/>
    </source>
</evidence>
<evidence type="ECO:0000256" key="6">
    <source>
        <dbReference type="ARBA" id="ARBA00022729"/>
    </source>
</evidence>
<keyword evidence="8" id="KW-0325">Glycoprotein</keyword>
<evidence type="ECO:0000259" key="14">
    <source>
        <dbReference type="Pfam" id="PF18403"/>
    </source>
</evidence>
<feature type="domain" description="UGGT thioredoxin-like" evidence="11">
    <location>
        <begin position="36"/>
        <end position="241"/>
    </location>
</feature>
<feature type="chain" id="PRO_5004023251" evidence="10">
    <location>
        <begin position="20"/>
        <end position="1606"/>
    </location>
</feature>
<feature type="region of interest" description="Disordered" evidence="9">
    <location>
        <begin position="1573"/>
        <end position="1606"/>
    </location>
</feature>
<dbReference type="Pfam" id="PF06427">
    <property type="entry name" value="UDP-g_GGTase"/>
    <property type="match status" value="1"/>
</dbReference>
<evidence type="ECO:0000313" key="17">
    <source>
        <dbReference type="Proteomes" id="UP000016930"/>
    </source>
</evidence>
<dbReference type="InterPro" id="IPR040693">
    <property type="entry name" value="UGGT_TRXL_1"/>
</dbReference>
<evidence type="ECO:0000256" key="2">
    <source>
        <dbReference type="ARBA" id="ARBA00004319"/>
    </source>
</evidence>
<dbReference type="Pfam" id="PF18404">
    <property type="entry name" value="Glyco_transf_24"/>
    <property type="match status" value="1"/>
</dbReference>
<dbReference type="Proteomes" id="UP000016930">
    <property type="component" value="Unassembled WGS sequence"/>
</dbReference>
<dbReference type="CDD" id="cd06432">
    <property type="entry name" value="GT8_HUGT1_C_like"/>
    <property type="match status" value="1"/>
</dbReference>
<dbReference type="InterPro" id="IPR040694">
    <property type="entry name" value="UGGT_TRXL_2"/>
</dbReference>
<feature type="domain" description="Glucosyltransferase 24 catalytic" evidence="15">
    <location>
        <begin position="1280"/>
        <end position="1545"/>
    </location>
</feature>
<feature type="domain" description="UDP-glucose:glycoprotein glucosyltransferase thioredoxin-like" evidence="14">
    <location>
        <begin position="738"/>
        <end position="946"/>
    </location>
</feature>
<dbReference type="Gene3D" id="3.90.550.10">
    <property type="entry name" value="Spore Coat Polysaccharide Biosynthesis Protein SpsA, Chain A"/>
    <property type="match status" value="1"/>
</dbReference>
<dbReference type="HOGENOM" id="CLU_002668_1_0_1"/>
<evidence type="ECO:0000256" key="3">
    <source>
        <dbReference type="ARBA" id="ARBA00004922"/>
    </source>
</evidence>
<dbReference type="Pfam" id="PF18401">
    <property type="entry name" value="Thioredoxin_13"/>
    <property type="match status" value="1"/>
</dbReference>
<dbReference type="UniPathway" id="UPA00378"/>